<reference evidence="2" key="1">
    <citation type="submission" date="2020-10" db="EMBL/GenBank/DDBJ databases">
        <authorList>
            <person name="Han B."/>
            <person name="Lu T."/>
            <person name="Zhao Q."/>
            <person name="Huang X."/>
            <person name="Zhao Y."/>
        </authorList>
    </citation>
    <scope>NUCLEOTIDE SEQUENCE</scope>
</reference>
<proteinExistence type="predicted"/>
<feature type="compositionally biased region" description="Low complexity" evidence="1">
    <location>
        <begin position="14"/>
        <end position="23"/>
    </location>
</feature>
<dbReference type="AlphaFoldDB" id="A0A811Q501"/>
<dbReference type="InterPro" id="IPR025886">
    <property type="entry name" value="PP2-like"/>
</dbReference>
<evidence type="ECO:0000313" key="2">
    <source>
        <dbReference type="EMBL" id="CAD6253299.1"/>
    </source>
</evidence>
<name>A0A811Q501_9POAL</name>
<accession>A0A811Q501</accession>
<dbReference type="OrthoDB" id="687278at2759"/>
<feature type="region of interest" description="Disordered" evidence="1">
    <location>
        <begin position="1"/>
        <end position="30"/>
    </location>
</feature>
<dbReference type="EMBL" id="CAJGYO010000009">
    <property type="protein sequence ID" value="CAD6253299.1"/>
    <property type="molecule type" value="Genomic_DNA"/>
</dbReference>
<dbReference type="Pfam" id="PF14299">
    <property type="entry name" value="PP2"/>
    <property type="match status" value="1"/>
</dbReference>
<keyword evidence="3" id="KW-1185">Reference proteome</keyword>
<gene>
    <name evidence="2" type="ORF">NCGR_LOCUS36930</name>
</gene>
<dbReference type="PANTHER" id="PTHR32278:SF111">
    <property type="entry name" value="F-BOX PROTEIN PP2-B12-RELATED"/>
    <property type="match status" value="1"/>
</dbReference>
<protein>
    <submittedName>
        <fullName evidence="2">Uncharacterized protein</fullName>
    </submittedName>
</protein>
<evidence type="ECO:0000256" key="1">
    <source>
        <dbReference type="SAM" id="MobiDB-lite"/>
    </source>
</evidence>
<comment type="caution">
    <text evidence="2">The sequence shown here is derived from an EMBL/GenBank/DDBJ whole genome shotgun (WGS) entry which is preliminary data.</text>
</comment>
<dbReference type="Proteomes" id="UP000604825">
    <property type="component" value="Unassembled WGS sequence"/>
</dbReference>
<organism evidence="2 3">
    <name type="scientific">Miscanthus lutarioriparius</name>
    <dbReference type="NCBI Taxonomy" id="422564"/>
    <lineage>
        <taxon>Eukaryota</taxon>
        <taxon>Viridiplantae</taxon>
        <taxon>Streptophyta</taxon>
        <taxon>Embryophyta</taxon>
        <taxon>Tracheophyta</taxon>
        <taxon>Spermatophyta</taxon>
        <taxon>Magnoliopsida</taxon>
        <taxon>Liliopsida</taxon>
        <taxon>Poales</taxon>
        <taxon>Poaceae</taxon>
        <taxon>PACMAD clade</taxon>
        <taxon>Panicoideae</taxon>
        <taxon>Andropogonodae</taxon>
        <taxon>Andropogoneae</taxon>
        <taxon>Saccharinae</taxon>
        <taxon>Miscanthus</taxon>
    </lineage>
</organism>
<evidence type="ECO:0000313" key="3">
    <source>
        <dbReference type="Proteomes" id="UP000604825"/>
    </source>
</evidence>
<sequence length="199" mass="21582">MGVLRLLGPPVLASPNRSSSGDPSPDPDKISWFDSRKSDKCYMLSSRSLHIEHVDTPATGNGSTARIPALKVYFLAVIGEILTADLSPGTTYMVYLVYKLASDTGGLSGAQTSSARLYGERTVATSSVSVDPAACTADAGVVRPVARHDGWMELKLAEFAPDDKLLLNERAVIVDFREENIRVPKWGLIVEGMEFRPRD</sequence>
<dbReference type="PANTHER" id="PTHR32278">
    <property type="entry name" value="F-BOX DOMAIN-CONTAINING PROTEIN"/>
    <property type="match status" value="1"/>
</dbReference>